<keyword evidence="3" id="KW-1185">Reference proteome</keyword>
<name>A0A161SKY8_9FLAO</name>
<feature type="transmembrane region" description="Helical" evidence="1">
    <location>
        <begin position="33"/>
        <end position="53"/>
    </location>
</feature>
<evidence type="ECO:0000256" key="1">
    <source>
        <dbReference type="SAM" id="Phobius"/>
    </source>
</evidence>
<dbReference type="EMBL" id="LQNU01000043">
    <property type="protein sequence ID" value="KZE82815.1"/>
    <property type="molecule type" value="Genomic_DNA"/>
</dbReference>
<keyword evidence="1" id="KW-0472">Membrane</keyword>
<dbReference type="Proteomes" id="UP000076630">
    <property type="component" value="Unassembled WGS sequence"/>
</dbReference>
<keyword evidence="1" id="KW-1133">Transmembrane helix</keyword>
<dbReference type="AlphaFoldDB" id="A0A161SKY8"/>
<reference evidence="2 3" key="1">
    <citation type="submission" date="2016-01" db="EMBL/GenBank/DDBJ databases">
        <title>Whole genome sequencing of Myroides marinus L41.</title>
        <authorList>
            <person name="Hong K.W."/>
        </authorList>
    </citation>
    <scope>NUCLEOTIDE SEQUENCE [LARGE SCALE GENOMIC DNA]</scope>
    <source>
        <strain evidence="2 3">L41</strain>
    </source>
</reference>
<keyword evidence="1" id="KW-0812">Transmembrane</keyword>
<dbReference type="OrthoDB" id="1453319at2"/>
<comment type="caution">
    <text evidence="2">The sequence shown here is derived from an EMBL/GenBank/DDBJ whole genome shotgun (WGS) entry which is preliminary data.</text>
</comment>
<accession>A0A161SKY8</accession>
<sequence length="64" mass="7168">MKIFSYVIIVFAVALLVLNITMLDFNNLFQGDSLIAIIGIVALLCAVCIVLIYRMSKMIDEKTK</sequence>
<evidence type="ECO:0000313" key="3">
    <source>
        <dbReference type="Proteomes" id="UP000076630"/>
    </source>
</evidence>
<dbReference type="RefSeq" id="WP_038988528.1">
    <property type="nucleotide sequence ID" value="NZ_JACAJW010000006.1"/>
</dbReference>
<gene>
    <name evidence="2" type="ORF">AV926_06830</name>
</gene>
<evidence type="ECO:0000313" key="2">
    <source>
        <dbReference type="EMBL" id="KZE82815.1"/>
    </source>
</evidence>
<proteinExistence type="predicted"/>
<protein>
    <submittedName>
        <fullName evidence="2">Uncharacterized protein</fullName>
    </submittedName>
</protein>
<organism evidence="2 3">
    <name type="scientific">Myroides marinus</name>
    <dbReference type="NCBI Taxonomy" id="703342"/>
    <lineage>
        <taxon>Bacteria</taxon>
        <taxon>Pseudomonadati</taxon>
        <taxon>Bacteroidota</taxon>
        <taxon>Flavobacteriia</taxon>
        <taxon>Flavobacteriales</taxon>
        <taxon>Flavobacteriaceae</taxon>
        <taxon>Myroides</taxon>
    </lineage>
</organism>